<evidence type="ECO:0000259" key="1">
    <source>
        <dbReference type="Pfam" id="PF07299"/>
    </source>
</evidence>
<evidence type="ECO:0000313" key="4">
    <source>
        <dbReference type="Proteomes" id="UP000051442"/>
    </source>
</evidence>
<comment type="caution">
    <text evidence="3">The sequence shown here is derived from an EMBL/GenBank/DDBJ whole genome shotgun (WGS) entry which is preliminary data.</text>
</comment>
<gene>
    <name evidence="3" type="ORF">FD14_GL001144</name>
</gene>
<proteinExistence type="predicted"/>
<reference evidence="3 4" key="1">
    <citation type="journal article" date="2015" name="Genome Announc.">
        <title>Expanding the biotechnology potential of lactobacilli through comparative genomics of 213 strains and associated genera.</title>
        <authorList>
            <person name="Sun Z."/>
            <person name="Harris H.M."/>
            <person name="McCann A."/>
            <person name="Guo C."/>
            <person name="Argimon S."/>
            <person name="Zhang W."/>
            <person name="Yang X."/>
            <person name="Jeffery I.B."/>
            <person name="Cooney J.C."/>
            <person name="Kagawa T.F."/>
            <person name="Liu W."/>
            <person name="Song Y."/>
            <person name="Salvetti E."/>
            <person name="Wrobel A."/>
            <person name="Rasinkangas P."/>
            <person name="Parkhill J."/>
            <person name="Rea M.C."/>
            <person name="O'Sullivan O."/>
            <person name="Ritari J."/>
            <person name="Douillard F.P."/>
            <person name="Paul Ross R."/>
            <person name="Yang R."/>
            <person name="Briner A.E."/>
            <person name="Felis G.E."/>
            <person name="de Vos W.M."/>
            <person name="Barrangou R."/>
            <person name="Klaenhammer T.R."/>
            <person name="Caufield P.W."/>
            <person name="Cui Y."/>
            <person name="Zhang H."/>
            <person name="O'Toole P.W."/>
        </authorList>
    </citation>
    <scope>NUCLEOTIDE SEQUENCE [LARGE SCALE GENOMIC DNA]</scope>
    <source>
        <strain evidence="3 4">DSM 23365</strain>
    </source>
</reference>
<evidence type="ECO:0000313" key="3">
    <source>
        <dbReference type="EMBL" id="KRN26576.1"/>
    </source>
</evidence>
<protein>
    <submittedName>
        <fullName evidence="3">Fibronectin-binding protein</fullName>
    </submittedName>
</protein>
<accession>A0A0R2FDQ8</accession>
<organism evidence="3 4">
    <name type="scientific">Secundilactobacillus similis DSM 23365 = JCM 2765</name>
    <dbReference type="NCBI Taxonomy" id="1423804"/>
    <lineage>
        <taxon>Bacteria</taxon>
        <taxon>Bacillati</taxon>
        <taxon>Bacillota</taxon>
        <taxon>Bacilli</taxon>
        <taxon>Lactobacillales</taxon>
        <taxon>Lactobacillaceae</taxon>
        <taxon>Secundilactobacillus</taxon>
    </lineage>
</organism>
<feature type="domain" description="Elongation factor G-binding protein C-terminal treble-clef zinc-finger" evidence="2">
    <location>
        <begin position="106"/>
        <end position="207"/>
    </location>
</feature>
<name>A0A0R2FDQ8_9LACO</name>
<feature type="domain" description="Elongation factor G-binding protein N-terminal" evidence="1">
    <location>
        <begin position="12"/>
        <end position="93"/>
    </location>
</feature>
<sequence length="219" mass="25506">MKRKEFFMTLELQPYQYMQLKAIIYNLIDNYKSVNDHRTVDAVQSLAVEQIHQIVPTPTPEIEDLISFALDHQVRREATDRYFETFKAHVVGFAQPSKKQVEKVFRKVKKLKQPDFEGIDLREHTYVGWNDLGTRRKYLLYYTDGKLAGLNGDLSATVIKGFCAICHQEGNVSLFTAISKTGGDGRYTKKGNYICTDSDQCNRQLYRREDFDQFLRDIK</sequence>
<dbReference type="CDD" id="cd16342">
    <property type="entry name" value="FusC_FusB"/>
    <property type="match status" value="1"/>
</dbReference>
<dbReference type="Gene3D" id="1.20.1280.250">
    <property type="match status" value="1"/>
</dbReference>
<dbReference type="Pfam" id="PF07299">
    <property type="entry name" value="EF-G-binding_N"/>
    <property type="match status" value="1"/>
</dbReference>
<dbReference type="EMBL" id="AYZM01000017">
    <property type="protein sequence ID" value="KRN26576.1"/>
    <property type="molecule type" value="Genomic_DNA"/>
</dbReference>
<dbReference type="InterPro" id="IPR038344">
    <property type="entry name" value="EF-G_N_sf"/>
</dbReference>
<dbReference type="Proteomes" id="UP000051442">
    <property type="component" value="Unassembled WGS sequence"/>
</dbReference>
<dbReference type="InterPro" id="IPR032330">
    <property type="entry name" value="EF-G-binding_C"/>
</dbReference>
<dbReference type="AlphaFoldDB" id="A0A0R2FDQ8"/>
<dbReference type="PATRIC" id="fig|1423804.4.peg.1227"/>
<keyword evidence="4" id="KW-1185">Reference proteome</keyword>
<dbReference type="STRING" id="1423804.FD14_GL001144"/>
<dbReference type="InterPro" id="IPR010841">
    <property type="entry name" value="EF-G-binding_N"/>
</dbReference>
<evidence type="ECO:0000259" key="2">
    <source>
        <dbReference type="Pfam" id="PF16571"/>
    </source>
</evidence>
<dbReference type="Pfam" id="PF16571">
    <property type="entry name" value="FBP_C"/>
    <property type="match status" value="1"/>
</dbReference>